<organism evidence="13 14">
    <name type="scientific">Neolewinella xylanilytica</name>
    <dbReference type="NCBI Taxonomy" id="1514080"/>
    <lineage>
        <taxon>Bacteria</taxon>
        <taxon>Pseudomonadati</taxon>
        <taxon>Bacteroidota</taxon>
        <taxon>Saprospiria</taxon>
        <taxon>Saprospirales</taxon>
        <taxon>Lewinellaceae</taxon>
        <taxon>Neolewinella</taxon>
    </lineage>
</organism>
<name>A0A2S6I6I6_9BACT</name>
<evidence type="ECO:0000256" key="2">
    <source>
        <dbReference type="ARBA" id="ARBA00022448"/>
    </source>
</evidence>
<feature type="domain" description="TonB-dependent receptor-like beta-barrel" evidence="11">
    <location>
        <begin position="416"/>
        <end position="994"/>
    </location>
</feature>
<dbReference type="InterPro" id="IPR039426">
    <property type="entry name" value="TonB-dep_rcpt-like"/>
</dbReference>
<dbReference type="InterPro" id="IPR000531">
    <property type="entry name" value="Beta-barrel_TonB"/>
</dbReference>
<dbReference type="Proteomes" id="UP000237662">
    <property type="component" value="Unassembled WGS sequence"/>
</dbReference>
<feature type="domain" description="TonB-dependent receptor plug" evidence="12">
    <location>
        <begin position="143"/>
        <end position="246"/>
    </location>
</feature>
<dbReference type="InterPro" id="IPR012910">
    <property type="entry name" value="Plug_dom"/>
</dbReference>
<dbReference type="RefSeq" id="WP_104417740.1">
    <property type="nucleotide sequence ID" value="NZ_PTJC01000005.1"/>
</dbReference>
<keyword evidence="3 8" id="KW-1134">Transmembrane beta strand</keyword>
<evidence type="ECO:0000256" key="10">
    <source>
        <dbReference type="SAM" id="MobiDB-lite"/>
    </source>
</evidence>
<evidence type="ECO:0000256" key="9">
    <source>
        <dbReference type="RuleBase" id="RU003357"/>
    </source>
</evidence>
<evidence type="ECO:0000256" key="7">
    <source>
        <dbReference type="ARBA" id="ARBA00023237"/>
    </source>
</evidence>
<dbReference type="Gene3D" id="2.170.130.10">
    <property type="entry name" value="TonB-dependent receptor, plug domain"/>
    <property type="match status" value="1"/>
</dbReference>
<dbReference type="Pfam" id="PF00593">
    <property type="entry name" value="TonB_dep_Rec_b-barrel"/>
    <property type="match status" value="1"/>
</dbReference>
<dbReference type="InterPro" id="IPR023997">
    <property type="entry name" value="TonB-dep_OMP_SusC/RagA_CS"/>
</dbReference>
<evidence type="ECO:0000313" key="14">
    <source>
        <dbReference type="Proteomes" id="UP000237662"/>
    </source>
</evidence>
<evidence type="ECO:0000256" key="8">
    <source>
        <dbReference type="PROSITE-ProRule" id="PRU01360"/>
    </source>
</evidence>
<dbReference type="NCBIfam" id="TIGR04057">
    <property type="entry name" value="SusC_RagA_signa"/>
    <property type="match status" value="1"/>
</dbReference>
<feature type="compositionally biased region" description="Low complexity" evidence="10">
    <location>
        <begin position="556"/>
        <end position="565"/>
    </location>
</feature>
<dbReference type="SUPFAM" id="SSF49464">
    <property type="entry name" value="Carboxypeptidase regulatory domain-like"/>
    <property type="match status" value="1"/>
</dbReference>
<accession>A0A2S6I6I6</accession>
<dbReference type="Pfam" id="PF07715">
    <property type="entry name" value="Plug"/>
    <property type="match status" value="1"/>
</dbReference>
<dbReference type="Gene3D" id="2.60.40.1120">
    <property type="entry name" value="Carboxypeptidase-like, regulatory domain"/>
    <property type="match status" value="1"/>
</dbReference>
<dbReference type="OrthoDB" id="9768177at2"/>
<dbReference type="Pfam" id="PF13715">
    <property type="entry name" value="CarbopepD_reg_2"/>
    <property type="match status" value="1"/>
</dbReference>
<dbReference type="Gene3D" id="2.40.170.20">
    <property type="entry name" value="TonB-dependent receptor, beta-barrel domain"/>
    <property type="match status" value="1"/>
</dbReference>
<evidence type="ECO:0000313" key="13">
    <source>
        <dbReference type="EMBL" id="PPK87122.1"/>
    </source>
</evidence>
<keyword evidence="7 8" id="KW-0998">Cell outer membrane</keyword>
<dbReference type="InterPro" id="IPR008969">
    <property type="entry name" value="CarboxyPept-like_regulatory"/>
</dbReference>
<evidence type="ECO:0000256" key="5">
    <source>
        <dbReference type="ARBA" id="ARBA00023077"/>
    </source>
</evidence>
<feature type="region of interest" description="Disordered" evidence="10">
    <location>
        <begin position="553"/>
        <end position="581"/>
    </location>
</feature>
<comment type="caution">
    <text evidence="13">The sequence shown here is derived from an EMBL/GenBank/DDBJ whole genome shotgun (WGS) entry which is preliminary data.</text>
</comment>
<comment type="similarity">
    <text evidence="8 9">Belongs to the TonB-dependent receptor family.</text>
</comment>
<dbReference type="InterPro" id="IPR023996">
    <property type="entry name" value="TonB-dep_OMP_SusC/RagA"/>
</dbReference>
<dbReference type="AlphaFoldDB" id="A0A2S6I6I6"/>
<evidence type="ECO:0000256" key="4">
    <source>
        <dbReference type="ARBA" id="ARBA00022692"/>
    </source>
</evidence>
<evidence type="ECO:0000256" key="1">
    <source>
        <dbReference type="ARBA" id="ARBA00004571"/>
    </source>
</evidence>
<proteinExistence type="inferred from homology"/>
<dbReference type="NCBIfam" id="TIGR04056">
    <property type="entry name" value="OMP_RagA_SusC"/>
    <property type="match status" value="1"/>
</dbReference>
<keyword evidence="2 8" id="KW-0813">Transport</keyword>
<gene>
    <name evidence="13" type="ORF">CLV84_0056</name>
</gene>
<dbReference type="PROSITE" id="PS52016">
    <property type="entry name" value="TONB_DEPENDENT_REC_3"/>
    <property type="match status" value="1"/>
</dbReference>
<evidence type="ECO:0000256" key="6">
    <source>
        <dbReference type="ARBA" id="ARBA00023136"/>
    </source>
</evidence>
<dbReference type="InterPro" id="IPR037066">
    <property type="entry name" value="Plug_dom_sf"/>
</dbReference>
<protein>
    <submittedName>
        <fullName evidence="13">TonB-linked SusC/RagA family outer membrane protein</fullName>
    </submittedName>
</protein>
<evidence type="ECO:0000259" key="12">
    <source>
        <dbReference type="Pfam" id="PF07715"/>
    </source>
</evidence>
<keyword evidence="5 9" id="KW-0798">TonB box</keyword>
<evidence type="ECO:0000256" key="3">
    <source>
        <dbReference type="ARBA" id="ARBA00022452"/>
    </source>
</evidence>
<dbReference type="SUPFAM" id="SSF56935">
    <property type="entry name" value="Porins"/>
    <property type="match status" value="1"/>
</dbReference>
<dbReference type="InterPro" id="IPR036942">
    <property type="entry name" value="Beta-barrel_TonB_sf"/>
</dbReference>
<evidence type="ECO:0000259" key="11">
    <source>
        <dbReference type="Pfam" id="PF00593"/>
    </source>
</evidence>
<feature type="compositionally biased region" description="Low complexity" evidence="10">
    <location>
        <begin position="572"/>
        <end position="581"/>
    </location>
</feature>
<keyword evidence="6 8" id="KW-0472">Membrane</keyword>
<keyword evidence="14" id="KW-1185">Reference proteome</keyword>
<reference evidence="13 14" key="1">
    <citation type="submission" date="2018-02" db="EMBL/GenBank/DDBJ databases">
        <title>Genomic Encyclopedia of Archaeal and Bacterial Type Strains, Phase II (KMG-II): from individual species to whole genera.</title>
        <authorList>
            <person name="Goeker M."/>
        </authorList>
    </citation>
    <scope>NUCLEOTIDE SEQUENCE [LARGE SCALE GENOMIC DNA]</scope>
    <source>
        <strain evidence="13 14">DSM 29526</strain>
    </source>
</reference>
<dbReference type="EMBL" id="PTJC01000005">
    <property type="protein sequence ID" value="PPK87122.1"/>
    <property type="molecule type" value="Genomic_DNA"/>
</dbReference>
<sequence length="1039" mass="114435">MQKKKTAGRTLPGNPTPGVRATGFLRPFISCVAFLLFGLSTLSAQEEAGFPVRGTVVDGDGIGLPGVTVYEDGTTNGTQTDIDGNYALEVSSETATLVFSFIGMETLERPVGGQSVVDVTLASGVSTLDEVVVVGYGTQARSRVVSAVDQVSEDAFEGRPVSNTTQALQGQSASLVIQQRNSEPGAGININIRGVSTLGNNSPLVVIDGIVGGDINSLNPADIANVSVLKDAGSAAIYGSRASNGVILITTKRGRKNQQLSVQYNGLVGINEPTYFTEPVSAFQNALLRNEAAFNSNESAAVFTPQQLREIAERGDQEWFADEIVQDALQQNHTLSVSGGNAATTYLVSAGYLDQESNFVGPDRGVQRYNFRVNLSTEVERFKLASTLSYAKQRIRDHSFNTSTLMVDAFRTPLYYNQKDTAGNYLTNDVLQQFSPLGILEAGGFRQYDNDDLFGTISGELEVAPGLRLRGVFGGRLYINSQYARTLRVDFEPKGVYGEDRNTYDEVRRNLDLNTQLIAEYGTTFGGNHNLDVLVGVSNENHQDRGIGLYRRYTDPDLGTPTTTTEIEDRSYNSNQSSSRNSLNSAFGRLSYAFSDKYFGEFSFRYDGSSKFRDELRWGFFPSVSVGYNITNETFMEGYRERFGNVKFRASYGVLGNQNVGNYQYQTTYFTFQNAYVFNNAGVSGAGYNFANPNLLWEKAATLNIGADLDFFDRGLTISADYFDKITSDILVPPAVPGVYGTGLPDFNAGKVQSRGWEVSATYRHFGDIFNHTLRFNLGDTKNEVLDFQGNERLTGVEELQVILREGLPFNSYVGLMRDGYFQNVQEIEESAVPEGLTPVPGDNKYVDLNNDGVINDEDKFVFGNPFPRLTFGVTYAVDVAGFDLSVFVQGVGKRTMMIRGEQVEPFHFNYGATMYTHQLDYWTPLNTDARYPRLANNGTQSITNNYRRGSDMYLYDGAYARLKNLQVGYTIPESVTQRIGMERFRLYFSGQNLLTFSKVGFVDPELSEFDGNLTSGGANSGRAYPTLIYYGVGIDATF</sequence>
<dbReference type="GO" id="GO:0009279">
    <property type="term" value="C:cell outer membrane"/>
    <property type="evidence" value="ECO:0007669"/>
    <property type="project" value="UniProtKB-SubCell"/>
</dbReference>
<keyword evidence="4 8" id="KW-0812">Transmembrane</keyword>
<comment type="subcellular location">
    <subcellularLocation>
        <location evidence="1 8">Cell outer membrane</location>
        <topology evidence="1 8">Multi-pass membrane protein</topology>
    </subcellularLocation>
</comment>